<dbReference type="InterPro" id="IPR002942">
    <property type="entry name" value="S4_RNA-bd"/>
</dbReference>
<dbReference type="RefSeq" id="WP_055660072.1">
    <property type="nucleotide sequence ID" value="NZ_CP019630.1"/>
</dbReference>
<keyword evidence="1" id="KW-0694">RNA-binding</keyword>
<evidence type="ECO:0000256" key="2">
    <source>
        <dbReference type="SAM" id="MobiDB-lite"/>
    </source>
</evidence>
<dbReference type="Pfam" id="PF01479">
    <property type="entry name" value="S4"/>
    <property type="match status" value="1"/>
</dbReference>
<feature type="region of interest" description="Disordered" evidence="2">
    <location>
        <begin position="86"/>
        <end position="133"/>
    </location>
</feature>
<accession>A0ABN4WRQ7</accession>
<reference evidence="4 5" key="1">
    <citation type="submission" date="2017-02" db="EMBL/GenBank/DDBJ databases">
        <authorList>
            <person name="Jeong S."/>
        </authorList>
    </citation>
    <scope>NUCLEOTIDE SEQUENCE [LARGE SCALE GENOMIC DNA]</scope>
    <source>
        <strain evidence="4 5">RMAR6-6</strain>
    </source>
</reference>
<feature type="compositionally biased region" description="Pro residues" evidence="2">
    <location>
        <begin position="94"/>
        <end position="108"/>
    </location>
</feature>
<keyword evidence="5" id="KW-1185">Reference proteome</keyword>
<protein>
    <submittedName>
        <fullName evidence="4">RNA-binding protein</fullName>
    </submittedName>
</protein>
<name>A0ABN4WRQ7_9HYPH</name>
<evidence type="ECO:0000256" key="1">
    <source>
        <dbReference type="PROSITE-ProRule" id="PRU00182"/>
    </source>
</evidence>
<dbReference type="SUPFAM" id="SSF55174">
    <property type="entry name" value="Alpha-L RNA-binding motif"/>
    <property type="match status" value="1"/>
</dbReference>
<sequence length="133" mass="14630">MPAPENNAAAGSLRIDKWLWYARVTKSRSLAQKLATSGHVRVNKDKIDSASKTVRTGDVLTIGLDRRILVLKILALGTRRGPYEEARKLYEDLSPPPPPKDAPPPPAPAQREAGAGRPTKRERRKIDAFRGGD</sequence>
<evidence type="ECO:0000313" key="4">
    <source>
        <dbReference type="EMBL" id="AQQ04414.1"/>
    </source>
</evidence>
<feature type="compositionally biased region" description="Basic and acidic residues" evidence="2">
    <location>
        <begin position="124"/>
        <end position="133"/>
    </location>
</feature>
<organism evidence="4 5">
    <name type="scientific">Roseibium algicola</name>
    <dbReference type="NCBI Taxonomy" id="2857014"/>
    <lineage>
        <taxon>Bacteria</taxon>
        <taxon>Pseudomonadati</taxon>
        <taxon>Pseudomonadota</taxon>
        <taxon>Alphaproteobacteria</taxon>
        <taxon>Hyphomicrobiales</taxon>
        <taxon>Stappiaceae</taxon>
        <taxon>Roseibium</taxon>
    </lineage>
</organism>
<gene>
    <name evidence="4" type="ORF">B0E33_13155</name>
</gene>
<dbReference type="PROSITE" id="PS50889">
    <property type="entry name" value="S4"/>
    <property type="match status" value="1"/>
</dbReference>
<evidence type="ECO:0000259" key="3">
    <source>
        <dbReference type="SMART" id="SM00363"/>
    </source>
</evidence>
<dbReference type="EMBL" id="CP019630">
    <property type="protein sequence ID" value="AQQ04414.1"/>
    <property type="molecule type" value="Genomic_DNA"/>
</dbReference>
<dbReference type="SMART" id="SM00363">
    <property type="entry name" value="S4"/>
    <property type="match status" value="1"/>
</dbReference>
<dbReference type="Proteomes" id="UP000188174">
    <property type="component" value="Chromosome"/>
</dbReference>
<evidence type="ECO:0000313" key="5">
    <source>
        <dbReference type="Proteomes" id="UP000188174"/>
    </source>
</evidence>
<dbReference type="Gene3D" id="3.10.290.10">
    <property type="entry name" value="RNA-binding S4 domain"/>
    <property type="match status" value="1"/>
</dbReference>
<dbReference type="CDD" id="cd00165">
    <property type="entry name" value="S4"/>
    <property type="match status" value="1"/>
</dbReference>
<proteinExistence type="predicted"/>
<feature type="domain" description="RNA-binding S4" evidence="3">
    <location>
        <begin position="13"/>
        <end position="74"/>
    </location>
</feature>
<dbReference type="InterPro" id="IPR036986">
    <property type="entry name" value="S4_RNA-bd_sf"/>
</dbReference>